<dbReference type="InterPro" id="IPR051999">
    <property type="entry name" value="Mediator_complex_subunit_1"/>
</dbReference>
<dbReference type="Pfam" id="PF10744">
    <property type="entry name" value="Med1"/>
    <property type="match status" value="1"/>
</dbReference>
<name>H2Y0R6_CIOIN</name>
<keyword evidence="4 9" id="KW-0805">Transcription regulation</keyword>
<evidence type="ECO:0000259" key="11">
    <source>
        <dbReference type="Pfam" id="PF10744"/>
    </source>
</evidence>
<dbReference type="GO" id="GO:0003712">
    <property type="term" value="F:transcription coregulator activity"/>
    <property type="evidence" value="ECO:0007669"/>
    <property type="project" value="InterPro"/>
</dbReference>
<feature type="region of interest" description="Disordered" evidence="10">
    <location>
        <begin position="1"/>
        <end position="26"/>
    </location>
</feature>
<dbReference type="InterPro" id="IPR019680">
    <property type="entry name" value="Mediator_Med1"/>
</dbReference>
<feature type="compositionally biased region" description="Basic and acidic residues" evidence="10">
    <location>
        <begin position="1"/>
        <end position="22"/>
    </location>
</feature>
<evidence type="ECO:0000256" key="4">
    <source>
        <dbReference type="ARBA" id="ARBA00023015"/>
    </source>
</evidence>
<proteinExistence type="inferred from homology"/>
<keyword evidence="5 9" id="KW-0010">Activator</keyword>
<evidence type="ECO:0000313" key="13">
    <source>
        <dbReference type="Proteomes" id="UP000008144"/>
    </source>
</evidence>
<reference evidence="12" key="2">
    <citation type="journal article" date="2008" name="Genome Biol.">
        <title>Improved genome assembly and evidence-based global gene model set for the chordate Ciona intestinalis: new insight into intron and operon populations.</title>
        <authorList>
            <person name="Satou Y."/>
            <person name="Mineta K."/>
            <person name="Ogasawara M."/>
            <person name="Sasakura Y."/>
            <person name="Shoguchi E."/>
            <person name="Ueno K."/>
            <person name="Yamada L."/>
            <person name="Matsumoto J."/>
            <person name="Wasserscheid J."/>
            <person name="Dewar K."/>
            <person name="Wiley G.B."/>
            <person name="Macmil S.L."/>
            <person name="Roe B.A."/>
            <person name="Zeller R.W."/>
            <person name="Hastings K.E."/>
            <person name="Lemaire P."/>
            <person name="Lindquist E."/>
            <person name="Endo T."/>
            <person name="Hotta K."/>
            <person name="Inaba K."/>
        </authorList>
    </citation>
    <scope>NUCLEOTIDE SEQUENCE [LARGE SCALE GENOMIC DNA]</scope>
    <source>
        <strain evidence="12">wild type</strain>
    </source>
</reference>
<dbReference type="InParanoid" id="H2Y0R6"/>
<comment type="function">
    <text evidence="9">Component of the Mediator complex, a coactivator involved in the regulated transcription of nearly all RNA polymerase II-dependent genes. Mediator functions as a bridge to convey information from gene-specific regulatory proteins to the basal RNA polymerase II transcription machinery. Mediator is recruited to promoters by direct interactions with regulatory proteins and serves as a scaffold for the assembly of a functional preinitiation complex with RNA polymerase II and the general transcription factors.</text>
</comment>
<dbReference type="Ensembl" id="ENSCINT00000036390.1">
    <property type="protein sequence ID" value="ENSCINP00000035500.1"/>
    <property type="gene ID" value="ENSCING00000018867.1"/>
</dbReference>
<dbReference type="AlphaFoldDB" id="H2Y0R6"/>
<dbReference type="GO" id="GO:0045944">
    <property type="term" value="P:positive regulation of transcription by RNA polymerase II"/>
    <property type="evidence" value="ECO:0007669"/>
    <property type="project" value="UniProtKB-ARBA"/>
</dbReference>
<keyword evidence="6 9" id="KW-0804">Transcription</keyword>
<evidence type="ECO:0000256" key="5">
    <source>
        <dbReference type="ARBA" id="ARBA00023159"/>
    </source>
</evidence>
<sequence>MGLDWETKSSRMLDEESSREGESSEELMEMLRKKNETKSFDDIIKLLHVVSSEQKARIMLRSCMDKVLMNMGGSYNLRDVIDRLRSVASVNGLRFNVVLDQDTSSPGTTCQILADMFTMEVTLDESQFGGLSVLDVKIVYSDHVKSCPNMVQIIREGKFLELSKQLKGLTDIYPPSMDQTTRTRMYMALQSLDMDLAKMSQVYRDSHGDSDTLHIIMNGYVGLLFPR</sequence>
<dbReference type="GeneTree" id="ENSGT00660000095569"/>
<dbReference type="OMA" id="RTRMYMA"/>
<evidence type="ECO:0000256" key="10">
    <source>
        <dbReference type="SAM" id="MobiDB-lite"/>
    </source>
</evidence>
<reference evidence="13" key="1">
    <citation type="journal article" date="2002" name="Science">
        <title>The draft genome of Ciona intestinalis: insights into chordate and vertebrate origins.</title>
        <authorList>
            <person name="Dehal P."/>
            <person name="Satou Y."/>
            <person name="Campbell R.K."/>
            <person name="Chapman J."/>
            <person name="Degnan B."/>
            <person name="De Tomaso A."/>
            <person name="Davidson B."/>
            <person name="Di Gregorio A."/>
            <person name="Gelpke M."/>
            <person name="Goodstein D.M."/>
            <person name="Harafuji N."/>
            <person name="Hastings K.E."/>
            <person name="Ho I."/>
            <person name="Hotta K."/>
            <person name="Huang W."/>
            <person name="Kawashima T."/>
            <person name="Lemaire P."/>
            <person name="Martinez D."/>
            <person name="Meinertzhagen I.A."/>
            <person name="Necula S."/>
            <person name="Nonaka M."/>
            <person name="Putnam N."/>
            <person name="Rash S."/>
            <person name="Saiga H."/>
            <person name="Satake M."/>
            <person name="Terry A."/>
            <person name="Yamada L."/>
            <person name="Wang H.G."/>
            <person name="Awazu S."/>
            <person name="Azumi K."/>
            <person name="Boore J."/>
            <person name="Branno M."/>
            <person name="Chin-Bow S."/>
            <person name="DeSantis R."/>
            <person name="Doyle S."/>
            <person name="Francino P."/>
            <person name="Keys D.N."/>
            <person name="Haga S."/>
            <person name="Hayashi H."/>
            <person name="Hino K."/>
            <person name="Imai K.S."/>
            <person name="Inaba K."/>
            <person name="Kano S."/>
            <person name="Kobayashi K."/>
            <person name="Kobayashi M."/>
            <person name="Lee B.I."/>
            <person name="Makabe K.W."/>
            <person name="Manohar C."/>
            <person name="Matassi G."/>
            <person name="Medina M."/>
            <person name="Mochizuki Y."/>
            <person name="Mount S."/>
            <person name="Morishita T."/>
            <person name="Miura S."/>
            <person name="Nakayama A."/>
            <person name="Nishizaka S."/>
            <person name="Nomoto H."/>
            <person name="Ohta F."/>
            <person name="Oishi K."/>
            <person name="Rigoutsos I."/>
            <person name="Sano M."/>
            <person name="Sasaki A."/>
            <person name="Sasakura Y."/>
            <person name="Shoguchi E."/>
            <person name="Shin-i T."/>
            <person name="Spagnuolo A."/>
            <person name="Stainier D."/>
            <person name="Suzuki M.M."/>
            <person name="Tassy O."/>
            <person name="Takatori N."/>
            <person name="Tokuoka M."/>
            <person name="Yagi K."/>
            <person name="Yoshizaki F."/>
            <person name="Wada S."/>
            <person name="Zhang C."/>
            <person name="Hyatt P.D."/>
            <person name="Larimer F."/>
            <person name="Detter C."/>
            <person name="Doggett N."/>
            <person name="Glavina T."/>
            <person name="Hawkins T."/>
            <person name="Richardson P."/>
            <person name="Lucas S."/>
            <person name="Kohara Y."/>
            <person name="Levine M."/>
            <person name="Satoh N."/>
            <person name="Rokhsar D.S."/>
        </authorList>
    </citation>
    <scope>NUCLEOTIDE SEQUENCE [LARGE SCALE GENOMIC DNA]</scope>
</reference>
<evidence type="ECO:0000256" key="7">
    <source>
        <dbReference type="ARBA" id="ARBA00023242"/>
    </source>
</evidence>
<dbReference type="EMBL" id="EAAA01000798">
    <property type="status" value="NOT_ANNOTATED_CDS"/>
    <property type="molecule type" value="Genomic_DNA"/>
</dbReference>
<dbReference type="STRING" id="7719.ENSCINP00000035500"/>
<evidence type="ECO:0000256" key="3">
    <source>
        <dbReference type="ARBA" id="ARBA00020612"/>
    </source>
</evidence>
<reference evidence="12" key="3">
    <citation type="submission" date="2025-08" db="UniProtKB">
        <authorList>
            <consortium name="Ensembl"/>
        </authorList>
    </citation>
    <scope>IDENTIFICATION</scope>
</reference>
<evidence type="ECO:0000256" key="2">
    <source>
        <dbReference type="ARBA" id="ARBA00006210"/>
    </source>
</evidence>
<feature type="domain" description="Mediator complex subunit Med1" evidence="11">
    <location>
        <begin position="80"/>
        <end position="207"/>
    </location>
</feature>
<evidence type="ECO:0000256" key="9">
    <source>
        <dbReference type="RuleBase" id="RU364059"/>
    </source>
</evidence>
<evidence type="ECO:0000313" key="12">
    <source>
        <dbReference type="Ensembl" id="ENSCINP00000035500.1"/>
    </source>
</evidence>
<comment type="subcellular location">
    <subcellularLocation>
        <location evidence="1 9">Nucleus</location>
    </subcellularLocation>
</comment>
<evidence type="ECO:0000256" key="1">
    <source>
        <dbReference type="ARBA" id="ARBA00004123"/>
    </source>
</evidence>
<evidence type="ECO:0000256" key="8">
    <source>
        <dbReference type="ARBA" id="ARBA00031254"/>
    </source>
</evidence>
<dbReference type="Proteomes" id="UP000008144">
    <property type="component" value="Chromosome 11"/>
</dbReference>
<keyword evidence="13" id="KW-1185">Reference proteome</keyword>
<dbReference type="PANTHER" id="PTHR12881">
    <property type="entry name" value="MEDIATOR OF RNA POLYMERASE II TRANSCRIPTION SUBUNIT 1"/>
    <property type="match status" value="1"/>
</dbReference>
<reference evidence="12" key="4">
    <citation type="submission" date="2025-09" db="UniProtKB">
        <authorList>
            <consortium name="Ensembl"/>
        </authorList>
    </citation>
    <scope>IDENTIFICATION</scope>
</reference>
<dbReference type="PANTHER" id="PTHR12881:SF10">
    <property type="entry name" value="MEDIATOR OF RNA POLYMERASE II TRANSCRIPTION SUBUNIT 1"/>
    <property type="match status" value="1"/>
</dbReference>
<accession>H2Y0R6</accession>
<protein>
    <recommendedName>
        <fullName evidence="3 9">Mediator of RNA polymerase II transcription subunit 1</fullName>
    </recommendedName>
    <alternativeName>
        <fullName evidence="8 9">Mediator complex subunit 1</fullName>
    </alternativeName>
</protein>
<dbReference type="GO" id="GO:0016592">
    <property type="term" value="C:mediator complex"/>
    <property type="evidence" value="ECO:0007669"/>
    <property type="project" value="InterPro"/>
</dbReference>
<keyword evidence="7 9" id="KW-0539">Nucleus</keyword>
<evidence type="ECO:0000256" key="6">
    <source>
        <dbReference type="ARBA" id="ARBA00023163"/>
    </source>
</evidence>
<organism evidence="12 13">
    <name type="scientific">Ciona intestinalis</name>
    <name type="common">Transparent sea squirt</name>
    <name type="synonym">Ascidia intestinalis</name>
    <dbReference type="NCBI Taxonomy" id="7719"/>
    <lineage>
        <taxon>Eukaryota</taxon>
        <taxon>Metazoa</taxon>
        <taxon>Chordata</taxon>
        <taxon>Tunicata</taxon>
        <taxon>Ascidiacea</taxon>
        <taxon>Phlebobranchia</taxon>
        <taxon>Cionidae</taxon>
        <taxon>Ciona</taxon>
    </lineage>
</organism>
<dbReference type="HOGENOM" id="CLU_075213_0_0_1"/>
<comment type="similarity">
    <text evidence="2 9">Belongs to the Mediator complex subunit 1 family.</text>
</comment>